<dbReference type="Gramene" id="Ma01_t12100.1">
    <property type="protein sequence ID" value="Ma01_p12100.1"/>
    <property type="gene ID" value="Ma01_g12100"/>
</dbReference>
<evidence type="ECO:0000313" key="7">
    <source>
        <dbReference type="Proteomes" id="UP000012960"/>
    </source>
</evidence>
<gene>
    <name evidence="5" type="ORF">GSMUA_295900.1</name>
</gene>
<dbReference type="InterPro" id="IPR029071">
    <property type="entry name" value="Ubiquitin-like_domsf"/>
</dbReference>
<dbReference type="Pfam" id="PF02179">
    <property type="entry name" value="BAG"/>
    <property type="match status" value="1"/>
</dbReference>
<keyword evidence="3" id="KW-1133">Transmembrane helix</keyword>
<feature type="compositionally biased region" description="Polar residues" evidence="2">
    <location>
        <begin position="326"/>
        <end position="338"/>
    </location>
</feature>
<dbReference type="PANTHER" id="PTHR12329:SF11">
    <property type="entry name" value="BAG FAMILY MOLECULAR CHAPERONE REGULATOR 1"/>
    <property type="match status" value="1"/>
</dbReference>
<evidence type="ECO:0000313" key="6">
    <source>
        <dbReference type="EnsemblPlants" id="Ma01_p12100.1"/>
    </source>
</evidence>
<keyword evidence="3" id="KW-0472">Membrane</keyword>
<dbReference type="GO" id="GO:0050821">
    <property type="term" value="P:protein stabilization"/>
    <property type="evidence" value="ECO:0000318"/>
    <property type="project" value="GO_Central"/>
</dbReference>
<dbReference type="InterPro" id="IPR000626">
    <property type="entry name" value="Ubiquitin-like_dom"/>
</dbReference>
<dbReference type="OMA" id="PQHKERD"/>
<dbReference type="SMART" id="SM00213">
    <property type="entry name" value="UBQ"/>
    <property type="match status" value="1"/>
</dbReference>
<proteinExistence type="predicted"/>
<dbReference type="PANTHER" id="PTHR12329">
    <property type="entry name" value="BCL2-ASSOCIATED ATHANOGENE"/>
    <property type="match status" value="1"/>
</dbReference>
<feature type="transmembrane region" description="Helical" evidence="3">
    <location>
        <begin position="58"/>
        <end position="78"/>
    </location>
</feature>
<dbReference type="GO" id="GO:0051087">
    <property type="term" value="F:protein-folding chaperone binding"/>
    <property type="evidence" value="ECO:0000318"/>
    <property type="project" value="GO_Central"/>
</dbReference>
<dbReference type="Proteomes" id="UP000012960">
    <property type="component" value="Unplaced"/>
</dbReference>
<dbReference type="InterPro" id="IPR036533">
    <property type="entry name" value="BAG_dom_sf"/>
</dbReference>
<accession>A0A804HT60</accession>
<keyword evidence="7" id="KW-1185">Reference proteome</keyword>
<dbReference type="GO" id="GO:0005737">
    <property type="term" value="C:cytoplasm"/>
    <property type="evidence" value="ECO:0000318"/>
    <property type="project" value="GO_Central"/>
</dbReference>
<dbReference type="SUPFAM" id="SSF54236">
    <property type="entry name" value="Ubiquitin-like"/>
    <property type="match status" value="1"/>
</dbReference>
<keyword evidence="1" id="KW-0143">Chaperone</keyword>
<feature type="domain" description="Ubiquitin-like" evidence="4">
    <location>
        <begin position="151"/>
        <end position="221"/>
    </location>
</feature>
<evidence type="ECO:0000256" key="1">
    <source>
        <dbReference type="ARBA" id="ARBA00023186"/>
    </source>
</evidence>
<name>A0A804HT60_MUSAM</name>
<dbReference type="FunCoup" id="A0A804HT60">
    <property type="interactions" value="142"/>
</dbReference>
<organism evidence="6 7">
    <name type="scientific">Musa acuminata subsp. malaccensis</name>
    <name type="common">Wild banana</name>
    <name type="synonym">Musa malaccensis</name>
    <dbReference type="NCBI Taxonomy" id="214687"/>
    <lineage>
        <taxon>Eukaryota</taxon>
        <taxon>Viridiplantae</taxon>
        <taxon>Streptophyta</taxon>
        <taxon>Embryophyta</taxon>
        <taxon>Tracheophyta</taxon>
        <taxon>Spermatophyta</taxon>
        <taxon>Magnoliopsida</taxon>
        <taxon>Liliopsida</taxon>
        <taxon>Zingiberales</taxon>
        <taxon>Musaceae</taxon>
        <taxon>Musa</taxon>
    </lineage>
</organism>
<dbReference type="EnsemblPlants" id="Ma01_t12100.1">
    <property type="protein sequence ID" value="Ma01_p12100.1"/>
    <property type="gene ID" value="Ma01_g12100"/>
</dbReference>
<dbReference type="InterPro" id="IPR003103">
    <property type="entry name" value="BAG_domain"/>
</dbReference>
<keyword evidence="3" id="KW-0812">Transmembrane</keyword>
<evidence type="ECO:0000313" key="5">
    <source>
        <dbReference type="EMBL" id="CAG1859295.1"/>
    </source>
</evidence>
<evidence type="ECO:0000256" key="2">
    <source>
        <dbReference type="SAM" id="MobiDB-lite"/>
    </source>
</evidence>
<dbReference type="InParanoid" id="A0A804HT60"/>
<sequence length="407" mass="45084">MGFLAKAAVLWIHFNCLLYGTYKAALGYDTGGCFYKSAVFGCPGVRAFLSVLGLYETLAAYQSVYFVGTILPISIILLRLHHQTRKSFLFRLYWEKSGQRAAVGGLRGCNCSSSSSAAAEFGPMKEWEVRPGGLLVQKRAPEADPSAAPVPTVCVKVKHGAGNHEIRISSQATFGELKKALSARTGLHPLDMKLVYRDKARESNEFLDTAGVKDKSKVVLVEDPVAQAKRLLEMRKSDMMEKAARSVSTVTLEVDRLATKASALEAIVNRGGRVVENDVTDLIDSLMNELIKLDAVVADGDAKLQRRMQMKRVQKYVETLDAIKIKNSSPRANGQSSKQQHHRIQPQHQEQMHQKTDLQQTHPRFQQQPVVVTKNWETFESLFAQSTSATTTAASSAPHASFDWELF</sequence>
<reference evidence="5" key="1">
    <citation type="submission" date="2021-03" db="EMBL/GenBank/DDBJ databases">
        <authorList>
            <consortium name="Genoscope - CEA"/>
            <person name="William W."/>
        </authorList>
    </citation>
    <scope>NUCLEOTIDE SEQUENCE</scope>
    <source>
        <strain evidence="5">Doubled-haploid Pahang</strain>
    </source>
</reference>
<dbReference type="Gene3D" id="1.20.58.120">
    <property type="entry name" value="BAG domain"/>
    <property type="match status" value="1"/>
</dbReference>
<dbReference type="EMBL" id="HG996466">
    <property type="protein sequence ID" value="CAG1859295.1"/>
    <property type="molecule type" value="Genomic_DNA"/>
</dbReference>
<dbReference type="InterPro" id="IPR039773">
    <property type="entry name" value="BAG_chaperone_regulator"/>
</dbReference>
<evidence type="ECO:0000256" key="3">
    <source>
        <dbReference type="SAM" id="Phobius"/>
    </source>
</evidence>
<reference evidence="6" key="2">
    <citation type="submission" date="2021-05" db="UniProtKB">
        <authorList>
            <consortium name="EnsemblPlants"/>
        </authorList>
    </citation>
    <scope>IDENTIFICATION</scope>
    <source>
        <strain evidence="6">subsp. malaccensis</strain>
    </source>
</reference>
<protein>
    <submittedName>
        <fullName evidence="5">(wild Malaysian banana) hypothetical protein</fullName>
    </submittedName>
</protein>
<dbReference type="GO" id="GO:0000774">
    <property type="term" value="F:adenyl-nucleotide exchange factor activity"/>
    <property type="evidence" value="ECO:0000318"/>
    <property type="project" value="GO_Central"/>
</dbReference>
<dbReference type="PROSITE" id="PS50053">
    <property type="entry name" value="UBIQUITIN_2"/>
    <property type="match status" value="1"/>
</dbReference>
<feature type="region of interest" description="Disordered" evidence="2">
    <location>
        <begin position="326"/>
        <end position="362"/>
    </location>
</feature>
<dbReference type="AlphaFoldDB" id="A0A804HT60"/>
<dbReference type="Gene3D" id="3.10.20.90">
    <property type="entry name" value="Phosphatidylinositol 3-kinase Catalytic Subunit, Chain A, domain 1"/>
    <property type="match status" value="1"/>
</dbReference>
<dbReference type="Pfam" id="PF00240">
    <property type="entry name" value="ubiquitin"/>
    <property type="match status" value="1"/>
</dbReference>
<evidence type="ECO:0000259" key="4">
    <source>
        <dbReference type="PROSITE" id="PS50053"/>
    </source>
</evidence>
<dbReference type="SUPFAM" id="SSF63491">
    <property type="entry name" value="BAG domain"/>
    <property type="match status" value="1"/>
</dbReference>